<evidence type="ECO:0000259" key="2">
    <source>
        <dbReference type="Pfam" id="PF14303"/>
    </source>
</evidence>
<feature type="domain" description="No apical meristem-associated C-terminal" evidence="2">
    <location>
        <begin position="193"/>
        <end position="299"/>
    </location>
</feature>
<evidence type="ECO:0000313" key="3">
    <source>
        <dbReference type="EMBL" id="KAJ0197335.1"/>
    </source>
</evidence>
<keyword evidence="4" id="KW-1185">Reference proteome</keyword>
<feature type="region of interest" description="Disordered" evidence="1">
    <location>
        <begin position="1"/>
        <end position="25"/>
    </location>
</feature>
<feature type="region of interest" description="Disordered" evidence="1">
    <location>
        <begin position="77"/>
        <end position="110"/>
    </location>
</feature>
<dbReference type="InterPro" id="IPR029466">
    <property type="entry name" value="NAM-associated_C"/>
</dbReference>
<evidence type="ECO:0000313" key="4">
    <source>
        <dbReference type="Proteomes" id="UP000235145"/>
    </source>
</evidence>
<feature type="compositionally biased region" description="Low complexity" evidence="1">
    <location>
        <begin position="14"/>
        <end position="25"/>
    </location>
</feature>
<protein>
    <recommendedName>
        <fullName evidence="2">No apical meristem-associated C-terminal domain-containing protein</fullName>
    </recommendedName>
</protein>
<reference evidence="3 4" key="1">
    <citation type="journal article" date="2017" name="Nat. Commun.">
        <title>Genome assembly with in vitro proximity ligation data and whole-genome triplication in lettuce.</title>
        <authorList>
            <person name="Reyes-Chin-Wo S."/>
            <person name="Wang Z."/>
            <person name="Yang X."/>
            <person name="Kozik A."/>
            <person name="Arikit S."/>
            <person name="Song C."/>
            <person name="Xia L."/>
            <person name="Froenicke L."/>
            <person name="Lavelle D.O."/>
            <person name="Truco M.J."/>
            <person name="Xia R."/>
            <person name="Zhu S."/>
            <person name="Xu C."/>
            <person name="Xu H."/>
            <person name="Xu X."/>
            <person name="Cox K."/>
            <person name="Korf I."/>
            <person name="Meyers B.C."/>
            <person name="Michelmore R.W."/>
        </authorList>
    </citation>
    <scope>NUCLEOTIDE SEQUENCE [LARGE SCALE GENOMIC DNA]</scope>
    <source>
        <strain evidence="4">cv. Salinas</strain>
        <tissue evidence="3">Seedlings</tissue>
    </source>
</reference>
<comment type="caution">
    <text evidence="3">The sequence shown here is derived from an EMBL/GenBank/DDBJ whole genome shotgun (WGS) entry which is preliminary data.</text>
</comment>
<dbReference type="Pfam" id="PF14303">
    <property type="entry name" value="NAM-associated"/>
    <property type="match status" value="1"/>
</dbReference>
<dbReference type="PANTHER" id="PTHR45023:SF14">
    <property type="entry name" value="GLUTATHIONE TRANSFERASE"/>
    <property type="match status" value="1"/>
</dbReference>
<name>A0A9R1X1Q5_LACSA</name>
<proteinExistence type="predicted"/>
<feature type="compositionally biased region" description="Basic residues" evidence="1">
    <location>
        <begin position="78"/>
        <end position="104"/>
    </location>
</feature>
<dbReference type="AlphaFoldDB" id="A0A9R1X1Q5"/>
<organism evidence="3 4">
    <name type="scientific">Lactuca sativa</name>
    <name type="common">Garden lettuce</name>
    <dbReference type="NCBI Taxonomy" id="4236"/>
    <lineage>
        <taxon>Eukaryota</taxon>
        <taxon>Viridiplantae</taxon>
        <taxon>Streptophyta</taxon>
        <taxon>Embryophyta</taxon>
        <taxon>Tracheophyta</taxon>
        <taxon>Spermatophyta</taxon>
        <taxon>Magnoliopsida</taxon>
        <taxon>eudicotyledons</taxon>
        <taxon>Gunneridae</taxon>
        <taxon>Pentapetalae</taxon>
        <taxon>asterids</taxon>
        <taxon>campanulids</taxon>
        <taxon>Asterales</taxon>
        <taxon>Asteraceae</taxon>
        <taxon>Cichorioideae</taxon>
        <taxon>Cichorieae</taxon>
        <taxon>Lactucinae</taxon>
        <taxon>Lactuca</taxon>
    </lineage>
</organism>
<feature type="region of interest" description="Disordered" evidence="1">
    <location>
        <begin position="209"/>
        <end position="260"/>
    </location>
</feature>
<gene>
    <name evidence="3" type="ORF">LSAT_V11C700372060</name>
</gene>
<dbReference type="EMBL" id="NBSK02000007">
    <property type="protein sequence ID" value="KAJ0197335.1"/>
    <property type="molecule type" value="Genomic_DNA"/>
</dbReference>
<dbReference type="Proteomes" id="UP000235145">
    <property type="component" value="Unassembled WGS sequence"/>
</dbReference>
<accession>A0A9R1X1Q5</accession>
<dbReference type="PANTHER" id="PTHR45023">
    <property type="match status" value="1"/>
</dbReference>
<sequence length="337" mass="39075">MRFRRFASNRSPHPTNTTFPTTVSTFSNLPTTTIPTISTTTTTPTTSVTNTITTNFTTTTFARFCFGNATFITTSTKKEKRKKIGPTHHHPRKGPIDKKTKKKMSASQDPIVGDSQPYKSFWEKVRAIFYELMKSETRNAYQITSNWRDIRLKCTEFGGIYNNLLNIRKSGSNDFDVFKVAMDQFEKTTPTRKAFPYMKSWLKLKDAPKWKDQTEETSESSGSKRSKKPDGTSQQSDDRTHIDINDDQLDLENEQPLRWPVERNKAKKRLQHLRALVQKPKAEVMTRMEQRIIEAQASFQETQDDPNKNRYENLENECGLPRRRRLGAFSRDERVVI</sequence>
<evidence type="ECO:0000256" key="1">
    <source>
        <dbReference type="SAM" id="MobiDB-lite"/>
    </source>
</evidence>